<dbReference type="Gene3D" id="3.40.1190.20">
    <property type="match status" value="1"/>
</dbReference>
<feature type="domain" description="Carbohydrate kinase PfkB" evidence="7">
    <location>
        <begin position="2"/>
        <end position="312"/>
    </location>
</feature>
<evidence type="ECO:0000259" key="7">
    <source>
        <dbReference type="Pfam" id="PF00294"/>
    </source>
</evidence>
<name>A0ABU9U5N7_9GAMM</name>
<dbReference type="SUPFAM" id="SSF53613">
    <property type="entry name" value="Ribokinase-like"/>
    <property type="match status" value="1"/>
</dbReference>
<proteinExistence type="inferred from homology"/>
<evidence type="ECO:0000256" key="3">
    <source>
        <dbReference type="ARBA" id="ARBA00022741"/>
    </source>
</evidence>
<sequence>MSLVCFGEALIDFLSDGKNPESFTKYAGGAPANVAVAAAKLGLKSSFCGMLGQDMFGEFLEQQFTSLGVNTQYCKFTNKAKTALAFVSLDEHAERSFSFYRPPAADLLFKVDDFNSAMFTEHALFHVCSNSLTEHNIYQTTIYGLTQAKKAGAICSFDMNLRENLWPSLRYTVERIWHVISLCDIVKLSKEELEFLNKNSHKAHDLEHTISAVLEAGVTCLLITDGGAPIHYCHSTYRGQVMPPKTKVVDTTAAGDAFIGGFLSQIGIKCVNKKAFKLLCAEQSNITNAVSFAASAGAFAVSKYGAFSSLPTAADLPQQ</sequence>
<comment type="caution">
    <text evidence="8">The sequence shown here is derived from an EMBL/GenBank/DDBJ whole genome shotgun (WGS) entry which is preliminary data.</text>
</comment>
<dbReference type="InterPro" id="IPR029056">
    <property type="entry name" value="Ribokinase-like"/>
</dbReference>
<dbReference type="PANTHER" id="PTHR43085">
    <property type="entry name" value="HEXOKINASE FAMILY MEMBER"/>
    <property type="match status" value="1"/>
</dbReference>
<evidence type="ECO:0000313" key="9">
    <source>
        <dbReference type="Proteomes" id="UP001388366"/>
    </source>
</evidence>
<dbReference type="CDD" id="cd01167">
    <property type="entry name" value="bac_FRK"/>
    <property type="match status" value="1"/>
</dbReference>
<dbReference type="InterPro" id="IPR002139">
    <property type="entry name" value="Ribo/fructo_kinase"/>
</dbReference>
<dbReference type="InterPro" id="IPR002173">
    <property type="entry name" value="Carboh/pur_kinase_PfkB_CS"/>
</dbReference>
<dbReference type="RefSeq" id="WP_342884341.1">
    <property type="nucleotide sequence ID" value="NZ_JBBMQU010000036.1"/>
</dbReference>
<evidence type="ECO:0000256" key="1">
    <source>
        <dbReference type="ARBA" id="ARBA00010688"/>
    </source>
</evidence>
<reference evidence="8 9" key="1">
    <citation type="submission" date="2024-03" db="EMBL/GenBank/DDBJ databases">
        <title>Community enrichment and isolation of bacterial strains for fucoidan degradation.</title>
        <authorList>
            <person name="Sichert A."/>
        </authorList>
    </citation>
    <scope>NUCLEOTIDE SEQUENCE [LARGE SCALE GENOMIC DNA]</scope>
    <source>
        <strain evidence="8 9">AS81</strain>
    </source>
</reference>
<keyword evidence="5" id="KW-0067">ATP-binding</keyword>
<dbReference type="EMBL" id="JBBMQU010000036">
    <property type="protein sequence ID" value="MEM5552356.1"/>
    <property type="molecule type" value="Genomic_DNA"/>
</dbReference>
<keyword evidence="2 6" id="KW-0808">Transferase</keyword>
<organism evidence="8 9">
    <name type="scientific">Pseudoalteromonas neustonica</name>
    <dbReference type="NCBI Taxonomy" id="1840331"/>
    <lineage>
        <taxon>Bacteria</taxon>
        <taxon>Pseudomonadati</taxon>
        <taxon>Pseudomonadota</taxon>
        <taxon>Gammaproteobacteria</taxon>
        <taxon>Alteromonadales</taxon>
        <taxon>Pseudoalteromonadaceae</taxon>
        <taxon>Pseudoalteromonas</taxon>
    </lineage>
</organism>
<evidence type="ECO:0000256" key="6">
    <source>
        <dbReference type="RuleBase" id="RU003704"/>
    </source>
</evidence>
<evidence type="ECO:0000313" key="8">
    <source>
        <dbReference type="EMBL" id="MEM5552356.1"/>
    </source>
</evidence>
<dbReference type="Proteomes" id="UP001388366">
    <property type="component" value="Unassembled WGS sequence"/>
</dbReference>
<dbReference type="PRINTS" id="PR00990">
    <property type="entry name" value="RIBOKINASE"/>
</dbReference>
<keyword evidence="3" id="KW-0547">Nucleotide-binding</keyword>
<dbReference type="InterPro" id="IPR011611">
    <property type="entry name" value="PfkB_dom"/>
</dbReference>
<dbReference type="GO" id="GO:0016301">
    <property type="term" value="F:kinase activity"/>
    <property type="evidence" value="ECO:0007669"/>
    <property type="project" value="UniProtKB-KW"/>
</dbReference>
<dbReference type="PANTHER" id="PTHR43085:SF1">
    <property type="entry name" value="PSEUDOURIDINE KINASE-RELATED"/>
    <property type="match status" value="1"/>
</dbReference>
<evidence type="ECO:0000256" key="2">
    <source>
        <dbReference type="ARBA" id="ARBA00022679"/>
    </source>
</evidence>
<keyword evidence="9" id="KW-1185">Reference proteome</keyword>
<accession>A0ABU9U5N7</accession>
<evidence type="ECO:0000256" key="5">
    <source>
        <dbReference type="ARBA" id="ARBA00022840"/>
    </source>
</evidence>
<gene>
    <name evidence="8" type="ORF">WNY63_16650</name>
</gene>
<dbReference type="Pfam" id="PF00294">
    <property type="entry name" value="PfkB"/>
    <property type="match status" value="1"/>
</dbReference>
<protein>
    <submittedName>
        <fullName evidence="8">Carbohydrate kinase</fullName>
        <ecNumber evidence="8">2.7.1.-</ecNumber>
    </submittedName>
</protein>
<dbReference type="PROSITE" id="PS00584">
    <property type="entry name" value="PFKB_KINASES_2"/>
    <property type="match status" value="1"/>
</dbReference>
<evidence type="ECO:0000256" key="4">
    <source>
        <dbReference type="ARBA" id="ARBA00022777"/>
    </source>
</evidence>
<dbReference type="EC" id="2.7.1.-" evidence="8"/>
<comment type="similarity">
    <text evidence="1 6">Belongs to the carbohydrate kinase PfkB family.</text>
</comment>
<keyword evidence="4 6" id="KW-0418">Kinase</keyword>
<dbReference type="InterPro" id="IPR050306">
    <property type="entry name" value="PfkB_Carbo_kinase"/>
</dbReference>